<protein>
    <recommendedName>
        <fullName evidence="2">S1-like domain-containing protein</fullName>
    </recommendedName>
</protein>
<feature type="domain" description="S1-like" evidence="2">
    <location>
        <begin position="25"/>
        <end position="107"/>
    </location>
</feature>
<dbReference type="GO" id="GO:0003723">
    <property type="term" value="F:RNA binding"/>
    <property type="evidence" value="ECO:0007669"/>
    <property type="project" value="InterPro"/>
</dbReference>
<sequence length="179" mass="20379">MVKNAKGGKGSKKMGRKFVNAPVQKQVRLADPNEPCEIYGVVDRLFGHGRFQIKDPTGKERLVIIPNKFRGRGKRDNTVTLGCWVLVGIREYESSENAKCDLLEVYSETEKQKLKKSTNPIFSKLKSEYDKEPTNEDGLDFTFDDGNNEQIEQMVINTQVSNQNTVKFDDEDDVDIEDI</sequence>
<dbReference type="Gene3D" id="2.40.50.140">
    <property type="entry name" value="Nucleic acid-binding proteins"/>
    <property type="match status" value="1"/>
</dbReference>
<dbReference type="SMART" id="SM00652">
    <property type="entry name" value="eIF1a"/>
    <property type="match status" value="1"/>
</dbReference>
<dbReference type="InterPro" id="IPR012340">
    <property type="entry name" value="NA-bd_OB-fold"/>
</dbReference>
<organism evidence="3">
    <name type="scientific">viral metagenome</name>
    <dbReference type="NCBI Taxonomy" id="1070528"/>
    <lineage>
        <taxon>unclassified sequences</taxon>
        <taxon>metagenomes</taxon>
        <taxon>organismal metagenomes</taxon>
    </lineage>
</organism>
<dbReference type="AlphaFoldDB" id="A0A6C0CLG9"/>
<dbReference type="GO" id="GO:0003743">
    <property type="term" value="F:translation initiation factor activity"/>
    <property type="evidence" value="ECO:0007669"/>
    <property type="project" value="InterPro"/>
</dbReference>
<evidence type="ECO:0000259" key="2">
    <source>
        <dbReference type="PROSITE" id="PS50832"/>
    </source>
</evidence>
<dbReference type="InterPro" id="IPR001253">
    <property type="entry name" value="TIF_eIF-1A"/>
</dbReference>
<evidence type="ECO:0000313" key="3">
    <source>
        <dbReference type="EMBL" id="QHT04494.1"/>
    </source>
</evidence>
<feature type="region of interest" description="Disordered" evidence="1">
    <location>
        <begin position="160"/>
        <end position="179"/>
    </location>
</feature>
<dbReference type="EMBL" id="MN739430">
    <property type="protein sequence ID" value="QHT04494.1"/>
    <property type="molecule type" value="Genomic_DNA"/>
</dbReference>
<dbReference type="PROSITE" id="PS50832">
    <property type="entry name" value="S1_IF1_TYPE"/>
    <property type="match status" value="1"/>
</dbReference>
<dbReference type="InterPro" id="IPR006196">
    <property type="entry name" value="RNA-binding_domain_S1_IF1"/>
</dbReference>
<proteinExistence type="predicted"/>
<evidence type="ECO:0000256" key="1">
    <source>
        <dbReference type="SAM" id="MobiDB-lite"/>
    </source>
</evidence>
<accession>A0A6C0CLG9</accession>
<reference evidence="3" key="1">
    <citation type="journal article" date="2020" name="Nature">
        <title>Giant virus diversity and host interactions through global metagenomics.</title>
        <authorList>
            <person name="Schulz F."/>
            <person name="Roux S."/>
            <person name="Paez-Espino D."/>
            <person name="Jungbluth S."/>
            <person name="Walsh D.A."/>
            <person name="Denef V.J."/>
            <person name="McMahon K.D."/>
            <person name="Konstantinidis K.T."/>
            <person name="Eloe-Fadrosh E.A."/>
            <person name="Kyrpides N.C."/>
            <person name="Woyke T."/>
        </authorList>
    </citation>
    <scope>NUCLEOTIDE SEQUENCE</scope>
    <source>
        <strain evidence="3">GVMAG-M-3300021185-45</strain>
    </source>
</reference>
<feature type="compositionally biased region" description="Acidic residues" evidence="1">
    <location>
        <begin position="169"/>
        <end position="179"/>
    </location>
</feature>
<name>A0A6C0CLG9_9ZZZZ</name>
<dbReference type="SUPFAM" id="SSF50249">
    <property type="entry name" value="Nucleic acid-binding proteins"/>
    <property type="match status" value="1"/>
</dbReference>